<evidence type="ECO:0000313" key="5">
    <source>
        <dbReference type="EMBL" id="ABC32475.1"/>
    </source>
</evidence>
<dbReference type="KEGG" id="hch:HCH_05825"/>
<comment type="similarity">
    <text evidence="1">Belongs to the bacterial solute-binding protein 3 family.</text>
</comment>
<keyword evidence="2 3" id="KW-0732">Signal</keyword>
<dbReference type="EMBL" id="CP000155">
    <property type="protein sequence ID" value="ABC32475.1"/>
    <property type="molecule type" value="Genomic_DNA"/>
</dbReference>
<evidence type="ECO:0000259" key="4">
    <source>
        <dbReference type="Pfam" id="PF00497"/>
    </source>
</evidence>
<protein>
    <submittedName>
        <fullName evidence="5">ABC-type amino acid transport/signal transduction systems, periplasmic component/domain</fullName>
    </submittedName>
</protein>
<dbReference type="PANTHER" id="PTHR35936">
    <property type="entry name" value="MEMBRANE-BOUND LYTIC MUREIN TRANSGLYCOSYLASE F"/>
    <property type="match status" value="1"/>
</dbReference>
<feature type="domain" description="Solute-binding protein family 3/N-terminal" evidence="4">
    <location>
        <begin position="32"/>
        <end position="230"/>
    </location>
</feature>
<accession>Q2SA49</accession>
<dbReference type="Pfam" id="PF00497">
    <property type="entry name" value="SBP_bac_3"/>
    <property type="match status" value="1"/>
</dbReference>
<dbReference type="SUPFAM" id="SSF53850">
    <property type="entry name" value="Periplasmic binding protein-like II"/>
    <property type="match status" value="1"/>
</dbReference>
<gene>
    <name evidence="5" type="ordered locus">HCH_05825</name>
</gene>
<evidence type="ECO:0000313" key="6">
    <source>
        <dbReference type="Proteomes" id="UP000000238"/>
    </source>
</evidence>
<dbReference type="AlphaFoldDB" id="Q2SA49"/>
<keyword evidence="6" id="KW-1185">Reference proteome</keyword>
<evidence type="ECO:0000256" key="3">
    <source>
        <dbReference type="SAM" id="SignalP"/>
    </source>
</evidence>
<name>Q2SA49_HAHCH</name>
<reference evidence="5 6" key="1">
    <citation type="journal article" date="2005" name="Nucleic Acids Res.">
        <title>Genomic blueprint of Hahella chejuensis, a marine microbe producing an algicidal agent.</title>
        <authorList>
            <person name="Jeong H."/>
            <person name="Yim J.H."/>
            <person name="Lee C."/>
            <person name="Choi S.-H."/>
            <person name="Park Y.K."/>
            <person name="Yoon S.H."/>
            <person name="Hur C.-G."/>
            <person name="Kang H.-Y."/>
            <person name="Kim D."/>
            <person name="Lee H.H."/>
            <person name="Park K.H."/>
            <person name="Park S.-H."/>
            <person name="Park H.-S."/>
            <person name="Lee H.K."/>
            <person name="Oh T.K."/>
            <person name="Kim J.F."/>
        </authorList>
    </citation>
    <scope>NUCLEOTIDE SEQUENCE [LARGE SCALE GENOMIC DNA]</scope>
    <source>
        <strain evidence="5 6">KCTC 2396</strain>
    </source>
</reference>
<feature type="chain" id="PRO_5004215356" evidence="3">
    <location>
        <begin position="26"/>
        <end position="262"/>
    </location>
</feature>
<dbReference type="InterPro" id="IPR001638">
    <property type="entry name" value="Solute-binding_3/MltF_N"/>
</dbReference>
<evidence type="ECO:0000256" key="1">
    <source>
        <dbReference type="ARBA" id="ARBA00010333"/>
    </source>
</evidence>
<proteinExistence type="inferred from homology"/>
<dbReference type="HOGENOM" id="CLU_1060755_0_0_6"/>
<dbReference type="Gene3D" id="3.40.190.10">
    <property type="entry name" value="Periplasmic binding protein-like II"/>
    <property type="match status" value="2"/>
</dbReference>
<evidence type="ECO:0000256" key="2">
    <source>
        <dbReference type="ARBA" id="ARBA00022729"/>
    </source>
</evidence>
<organism evidence="5 6">
    <name type="scientific">Hahella chejuensis (strain KCTC 2396)</name>
    <dbReference type="NCBI Taxonomy" id="349521"/>
    <lineage>
        <taxon>Bacteria</taxon>
        <taxon>Pseudomonadati</taxon>
        <taxon>Pseudomonadota</taxon>
        <taxon>Gammaproteobacteria</taxon>
        <taxon>Oceanospirillales</taxon>
        <taxon>Hahellaceae</taxon>
        <taxon>Hahella</taxon>
    </lineage>
</organism>
<dbReference type="PANTHER" id="PTHR35936:SF35">
    <property type="entry name" value="L-CYSTINE-BINDING PROTEIN TCYJ"/>
    <property type="match status" value="1"/>
</dbReference>
<dbReference type="STRING" id="349521.HCH_05825"/>
<feature type="signal peptide" evidence="3">
    <location>
        <begin position="1"/>
        <end position="25"/>
    </location>
</feature>
<dbReference type="eggNOG" id="COG0834">
    <property type="taxonomic scope" value="Bacteria"/>
</dbReference>
<sequence length="262" mass="29479">MSTYNAFRALALFLTTLFVSNLAAAQTDIVFCSDNNYWYPFTYVDEQGEAAGMHVDIVKKAADSLGYKVEFKPMLWQECLDSARGNLVHGVVTASYKKERAEFMNYPADAATAQRSASRVAQVEYIVVVSSDAKYEFKGDLNTLPEPVRVARGYSIVSTLRESNRRIYESQTGELRNIEKLAKLGSGSVITTPEVYQHLMRQAEYKTKLKSDLNPLSSKSYHLTFAKGSPLTTAEQTAIWKEISRLRDDPEYMSALTAKYLK</sequence>
<dbReference type="RefSeq" id="WP_011399534.1">
    <property type="nucleotide sequence ID" value="NC_007645.1"/>
</dbReference>
<dbReference type="OrthoDB" id="6397858at2"/>
<dbReference type="Proteomes" id="UP000000238">
    <property type="component" value="Chromosome"/>
</dbReference>